<dbReference type="Proteomes" id="UP000186698">
    <property type="component" value="Chromosome 4L"/>
</dbReference>
<reference evidence="2" key="1">
    <citation type="submission" date="2025-08" db="UniProtKB">
        <authorList>
            <consortium name="RefSeq"/>
        </authorList>
    </citation>
    <scope>IDENTIFICATION</scope>
    <source>
        <strain evidence="2">J_2021</strain>
        <tissue evidence="2">Erythrocytes</tissue>
    </source>
</reference>
<evidence type="ECO:0000313" key="1">
    <source>
        <dbReference type="Proteomes" id="UP000186698"/>
    </source>
</evidence>
<dbReference type="AlphaFoldDB" id="A0A8J1MX12"/>
<gene>
    <name evidence="2" type="primary">LOC121402879</name>
</gene>
<dbReference type="KEGG" id="xla:121402879"/>
<dbReference type="RefSeq" id="XP_041445540.1">
    <property type="nucleotide sequence ID" value="XM_041589606.1"/>
</dbReference>
<organism evidence="1 2">
    <name type="scientific">Xenopus laevis</name>
    <name type="common">African clawed frog</name>
    <dbReference type="NCBI Taxonomy" id="8355"/>
    <lineage>
        <taxon>Eukaryota</taxon>
        <taxon>Metazoa</taxon>
        <taxon>Chordata</taxon>
        <taxon>Craniata</taxon>
        <taxon>Vertebrata</taxon>
        <taxon>Euteleostomi</taxon>
        <taxon>Amphibia</taxon>
        <taxon>Batrachia</taxon>
        <taxon>Anura</taxon>
        <taxon>Pipoidea</taxon>
        <taxon>Pipidae</taxon>
        <taxon>Xenopodinae</taxon>
        <taxon>Xenopus</taxon>
        <taxon>Xenopus</taxon>
    </lineage>
</organism>
<dbReference type="GeneID" id="121402879"/>
<accession>A0A8J1MX12</accession>
<evidence type="ECO:0000313" key="2">
    <source>
        <dbReference type="RefSeq" id="XP_041445540.1"/>
    </source>
</evidence>
<protein>
    <submittedName>
        <fullName evidence="2">Kielin/chordin-like protein</fullName>
    </submittedName>
</protein>
<keyword evidence="1" id="KW-1185">Reference proteome</keyword>
<sequence>MIQLPRTSMNKDVQLTRELLIAGHKIGGSHSRERDGKCYRYVCDSTCKRPTRTEVECTPPTTTPPTTTTCACHHEGRMYQPGEKLQGSESRERNGKCYDYVCDSTCRRPTRREVTCTPTTPTSKYLPLSKRHATTPTTITTCACHHEGREYLAATTPPTTTTCACHHEGRMYQPGEKLQGSESRERNGKCYDYVCDSTCRRPTRREVTCTSTTPTS</sequence>
<proteinExistence type="predicted"/>
<name>A0A8J1MX12_XENLA</name>